<dbReference type="InterPro" id="IPR051013">
    <property type="entry name" value="MBL_superfamily_lactonases"/>
</dbReference>
<comment type="similarity">
    <text evidence="1">Belongs to the metallo-beta-lactamase superfamily.</text>
</comment>
<protein>
    <submittedName>
        <fullName evidence="7">Putative quorum-quenching lactonase YtnP</fullName>
        <ecNumber evidence="7">3.1.1.-</ecNumber>
    </submittedName>
</protein>
<evidence type="ECO:0000256" key="1">
    <source>
        <dbReference type="ARBA" id="ARBA00007749"/>
    </source>
</evidence>
<keyword evidence="4" id="KW-0862">Zinc</keyword>
<dbReference type="Gene3D" id="3.60.15.10">
    <property type="entry name" value="Ribonuclease Z/Hydroxyacylglutathione hydrolase-like"/>
    <property type="match status" value="1"/>
</dbReference>
<organism evidence="7">
    <name type="scientific">Serratia marcescens</name>
    <dbReference type="NCBI Taxonomy" id="615"/>
    <lineage>
        <taxon>Bacteria</taxon>
        <taxon>Pseudomonadati</taxon>
        <taxon>Pseudomonadota</taxon>
        <taxon>Gammaproteobacteria</taxon>
        <taxon>Enterobacterales</taxon>
        <taxon>Yersiniaceae</taxon>
        <taxon>Serratia</taxon>
    </lineage>
</organism>
<dbReference type="CDD" id="cd07720">
    <property type="entry name" value="OPHC2-like_MBL-fold"/>
    <property type="match status" value="1"/>
</dbReference>
<dbReference type="SMART" id="SM00849">
    <property type="entry name" value="Lactamase_B"/>
    <property type="match status" value="1"/>
</dbReference>
<keyword evidence="2" id="KW-0479">Metal-binding</keyword>
<keyword evidence="5" id="KW-0732">Signal</keyword>
<sequence length="314" mass="33249">MFWKRCLLGAALAVMSLQAGAAAPQAKTPTPGFYRIMLGSFEVTALSDGIIRLPADKLLLNTTPQQIAAGLAERHQSLPVVTSVNAYLINTGDKLVMIDSGAGQLLGDGLGKLVDNLRAAGYQPEQVDEIYLTHMHPDHLGGLTHDGKAVFPNAVVRAASQDADFWLSADKLKQAGAGSKSNFERAQAVIKPYQALGHFKPFSGDGELSPGIAAFAAHGHTPGHSVYQVTSQGKKLLLLGDLIHVAAVQLPHPKVAISFDSDAKAAVAQRLRIFGDSARQSELVGGAHLSFPGLGYLNRQGDGYTWVPLNYGAL</sequence>
<feature type="signal peptide" evidence="5">
    <location>
        <begin position="1"/>
        <end position="21"/>
    </location>
</feature>
<dbReference type="GO" id="GO:0046872">
    <property type="term" value="F:metal ion binding"/>
    <property type="evidence" value="ECO:0007669"/>
    <property type="project" value="UniProtKB-KW"/>
</dbReference>
<dbReference type="PANTHER" id="PTHR42978:SF6">
    <property type="entry name" value="QUORUM-QUENCHING LACTONASE YTNP-RELATED"/>
    <property type="match status" value="1"/>
</dbReference>
<dbReference type="SUPFAM" id="SSF56281">
    <property type="entry name" value="Metallo-hydrolase/oxidoreductase"/>
    <property type="match status" value="1"/>
</dbReference>
<evidence type="ECO:0000256" key="5">
    <source>
        <dbReference type="SAM" id="SignalP"/>
    </source>
</evidence>
<dbReference type="EMBL" id="LT575490">
    <property type="protein sequence ID" value="SAY44725.1"/>
    <property type="molecule type" value="Genomic_DNA"/>
</dbReference>
<name>A0A1C3HI77_SERMA</name>
<dbReference type="AlphaFoldDB" id="A0A1C3HI77"/>
<dbReference type="InterPro" id="IPR001279">
    <property type="entry name" value="Metallo-B-lactamas"/>
</dbReference>
<dbReference type="EC" id="3.1.1.-" evidence="7"/>
<evidence type="ECO:0000313" key="7">
    <source>
        <dbReference type="EMBL" id="SAY44725.1"/>
    </source>
</evidence>
<dbReference type="PANTHER" id="PTHR42978">
    <property type="entry name" value="QUORUM-QUENCHING LACTONASE YTNP-RELATED-RELATED"/>
    <property type="match status" value="1"/>
</dbReference>
<evidence type="ECO:0000256" key="4">
    <source>
        <dbReference type="ARBA" id="ARBA00022833"/>
    </source>
</evidence>
<keyword evidence="3 7" id="KW-0378">Hydrolase</keyword>
<feature type="domain" description="Metallo-beta-lactamase" evidence="6">
    <location>
        <begin position="83"/>
        <end position="288"/>
    </location>
</feature>
<proteinExistence type="inferred from homology"/>
<evidence type="ECO:0000256" key="3">
    <source>
        <dbReference type="ARBA" id="ARBA00022801"/>
    </source>
</evidence>
<gene>
    <name evidence="7" type="primary">ytnP</name>
    <name evidence="7" type="ORF">PWN146_03436</name>
</gene>
<dbReference type="GO" id="GO:0016787">
    <property type="term" value="F:hydrolase activity"/>
    <property type="evidence" value="ECO:0007669"/>
    <property type="project" value="UniProtKB-KW"/>
</dbReference>
<feature type="chain" id="PRO_5008675217" evidence="5">
    <location>
        <begin position="22"/>
        <end position="314"/>
    </location>
</feature>
<evidence type="ECO:0000259" key="6">
    <source>
        <dbReference type="SMART" id="SM00849"/>
    </source>
</evidence>
<evidence type="ECO:0000256" key="2">
    <source>
        <dbReference type="ARBA" id="ARBA00022723"/>
    </source>
</evidence>
<reference evidence="7" key="1">
    <citation type="submission" date="2016-05" db="EMBL/GenBank/DDBJ databases">
        <authorList>
            <person name="Cock P.J.A."/>
            <person name="Cock P.J.A."/>
        </authorList>
    </citation>
    <scope>NUCLEOTIDE SEQUENCE</scope>
    <source>
        <strain evidence="7">PWN146_assembly</strain>
    </source>
</reference>
<dbReference type="Pfam" id="PF00753">
    <property type="entry name" value="Lactamase_B"/>
    <property type="match status" value="1"/>
</dbReference>
<accession>A0A1C3HI77</accession>
<dbReference type="InterPro" id="IPR036866">
    <property type="entry name" value="RibonucZ/Hydroxyglut_hydro"/>
</dbReference>